<evidence type="ECO:0000256" key="1">
    <source>
        <dbReference type="SAM" id="SignalP"/>
    </source>
</evidence>
<evidence type="ECO:0000313" key="3">
    <source>
        <dbReference type="Proteomes" id="UP000321721"/>
    </source>
</evidence>
<evidence type="ECO:0000313" key="2">
    <source>
        <dbReference type="EMBL" id="TXB65443.1"/>
    </source>
</evidence>
<reference evidence="2 3" key="1">
    <citation type="submission" date="2019-08" db="EMBL/GenBank/DDBJ databases">
        <title>Genome of Vicingus serpentipes NCIMB 15042.</title>
        <authorList>
            <person name="Bowman J.P."/>
        </authorList>
    </citation>
    <scope>NUCLEOTIDE SEQUENCE [LARGE SCALE GENOMIC DNA]</scope>
    <source>
        <strain evidence="2 3">NCIMB 15042</strain>
    </source>
</reference>
<keyword evidence="3" id="KW-1185">Reference proteome</keyword>
<feature type="chain" id="PRO_5022880819" description="DUF4177 domain-containing protein" evidence="1">
    <location>
        <begin position="23"/>
        <end position="148"/>
    </location>
</feature>
<keyword evidence="1" id="KW-0732">Signal</keyword>
<protein>
    <recommendedName>
        <fullName evidence="4">DUF4177 domain-containing protein</fullName>
    </recommendedName>
</protein>
<gene>
    <name evidence="2" type="ORF">FRY74_08450</name>
</gene>
<evidence type="ECO:0008006" key="4">
    <source>
        <dbReference type="Google" id="ProtNLM"/>
    </source>
</evidence>
<sequence length="148" mass="16184">MKKLIIAAFLLGSVICEVNAQAQFKIITTIESIVPGGIGRSRIIENGTEIDYEQFTTERTDGKKSEQGDVKRGDAKVDKFSETKMLNFFSMAGINFQNVASNDALATSMLNSLAKEGWELFTVVSGVESDAGKGDGQGIFITRYIFKK</sequence>
<dbReference type="OrthoDB" id="680777at2"/>
<dbReference type="Proteomes" id="UP000321721">
    <property type="component" value="Unassembled WGS sequence"/>
</dbReference>
<dbReference type="RefSeq" id="WP_147100475.1">
    <property type="nucleotide sequence ID" value="NZ_VOOS01000003.1"/>
</dbReference>
<feature type="signal peptide" evidence="1">
    <location>
        <begin position="1"/>
        <end position="22"/>
    </location>
</feature>
<name>A0A5C6RT53_9FLAO</name>
<dbReference type="AlphaFoldDB" id="A0A5C6RT53"/>
<organism evidence="2 3">
    <name type="scientific">Vicingus serpentipes</name>
    <dbReference type="NCBI Taxonomy" id="1926625"/>
    <lineage>
        <taxon>Bacteria</taxon>
        <taxon>Pseudomonadati</taxon>
        <taxon>Bacteroidota</taxon>
        <taxon>Flavobacteriia</taxon>
        <taxon>Flavobacteriales</taxon>
        <taxon>Vicingaceae</taxon>
        <taxon>Vicingus</taxon>
    </lineage>
</organism>
<accession>A0A5C6RT53</accession>
<proteinExistence type="predicted"/>
<dbReference type="EMBL" id="VOOS01000003">
    <property type="protein sequence ID" value="TXB65443.1"/>
    <property type="molecule type" value="Genomic_DNA"/>
</dbReference>
<comment type="caution">
    <text evidence="2">The sequence shown here is derived from an EMBL/GenBank/DDBJ whole genome shotgun (WGS) entry which is preliminary data.</text>
</comment>